<evidence type="ECO:0008006" key="3">
    <source>
        <dbReference type="Google" id="ProtNLM"/>
    </source>
</evidence>
<evidence type="ECO:0000313" key="2">
    <source>
        <dbReference type="Proteomes" id="UP001169985"/>
    </source>
</evidence>
<reference evidence="1" key="1">
    <citation type="journal article" date="2023" name="Antimicrob Resist Infect Control">
        <title>Sanitary installations and wastewater plumbing as reservoir for the long-term circulation and transmission of carbapenemase producing Citrobacter freundii clones in a hospital setting.</title>
        <authorList>
            <person name="Hamerlinck H."/>
            <person name="Aerssens A."/>
            <person name="Boelens J."/>
            <person name="Dehaene A."/>
            <person name="McMahon M."/>
            <person name="Messiaen A.S."/>
            <person name="Vandendriessche S."/>
            <person name="Velghe A."/>
            <person name="Leroux-Roels I."/>
            <person name="Verhasselt B."/>
        </authorList>
    </citation>
    <scope>NUCLEOTIDE SEQUENCE</scope>
    <source>
        <strain evidence="1">UZG-GERCF-220920-Env23</strain>
    </source>
</reference>
<protein>
    <recommendedName>
        <fullName evidence="3">Rha family transcriptional regulator</fullName>
    </recommendedName>
</protein>
<organism evidence="1 2">
    <name type="scientific">Citrobacter portucalensis</name>
    <dbReference type="NCBI Taxonomy" id="1639133"/>
    <lineage>
        <taxon>Bacteria</taxon>
        <taxon>Pseudomonadati</taxon>
        <taxon>Pseudomonadota</taxon>
        <taxon>Gammaproteobacteria</taxon>
        <taxon>Enterobacterales</taxon>
        <taxon>Enterobacteriaceae</taxon>
        <taxon>Citrobacter</taxon>
        <taxon>Citrobacter freundii complex</taxon>
    </lineage>
</organism>
<accession>A0AAW7LUC2</accession>
<dbReference type="EMBL" id="JAQIHS010000025">
    <property type="protein sequence ID" value="MDN4370376.1"/>
    <property type="molecule type" value="Genomic_DNA"/>
</dbReference>
<gene>
    <name evidence="1" type="ORF">PEY55_19075</name>
</gene>
<sequence length="281" mass="31532">MNANEVSVINLDQLVSMSSYDFLTKVINPARVEAGEKPVRNNDFVSRIEDELDGQNVAYEIFVSFGQDVKSYTLNTDQLLLVGMRESKAVRRKVLAYIRQKEQEVLELQAQQLQVAQTKAICYAPGAIVLDSKLDSKSGATPTEVIKALDLKLTSSKMLTASVLTGYLKTLCRPNPFYTKRVTEFGTTDIDLSTGRPRAIFNKKGETNGYYRLQPQPNDKEPTIKILRKGYDWLKDNWKDIAHDMRTSNIKVVRRLVDSHLNGKATKSQKAAAGKGSDYGF</sequence>
<name>A0AAW7LUC2_9ENTR</name>
<dbReference type="AlphaFoldDB" id="A0AAW7LUC2"/>
<comment type="caution">
    <text evidence="1">The sequence shown here is derived from an EMBL/GenBank/DDBJ whole genome shotgun (WGS) entry which is preliminary data.</text>
</comment>
<proteinExistence type="predicted"/>
<dbReference type="Proteomes" id="UP001169985">
    <property type="component" value="Unassembled WGS sequence"/>
</dbReference>
<evidence type="ECO:0000313" key="1">
    <source>
        <dbReference type="EMBL" id="MDN4370376.1"/>
    </source>
</evidence>
<reference evidence="1" key="2">
    <citation type="submission" date="2023-01" db="EMBL/GenBank/DDBJ databases">
        <authorList>
            <person name="Hamerlinck H."/>
            <person name="Aerssens A."/>
            <person name="Boelens J."/>
            <person name="Messiaen A.-S."/>
            <person name="Vandendriessche S."/>
            <person name="Velghe A."/>
            <person name="Verhasselt B."/>
            <person name="Leroux-Roels I."/>
        </authorList>
    </citation>
    <scope>NUCLEOTIDE SEQUENCE</scope>
    <source>
        <strain evidence="1">UZG-GERCF-220920-Env23</strain>
    </source>
</reference>